<organism evidence="1 2">
    <name type="scientific">Candidatus Opimibacter skivensis</name>
    <dbReference type="NCBI Taxonomy" id="2982028"/>
    <lineage>
        <taxon>Bacteria</taxon>
        <taxon>Pseudomonadati</taxon>
        <taxon>Bacteroidota</taxon>
        <taxon>Saprospiria</taxon>
        <taxon>Saprospirales</taxon>
        <taxon>Saprospiraceae</taxon>
        <taxon>Candidatus Opimibacter</taxon>
    </lineage>
</organism>
<evidence type="ECO:0000313" key="2">
    <source>
        <dbReference type="Proteomes" id="UP000808337"/>
    </source>
</evidence>
<accession>A0A9D7XQX0</accession>
<name>A0A9D7XQX0_9BACT</name>
<evidence type="ECO:0000313" key="1">
    <source>
        <dbReference type="EMBL" id="MBK9983471.1"/>
    </source>
</evidence>
<dbReference type="AlphaFoldDB" id="A0A9D7XQX0"/>
<sequence length="173" mass="19116">MRLKKCGKGVVIESGVHIVNSSKIEIEDHVWIDRNTILIAGEIKNSSYPTRIIENPSFKGRLGEIHIGSFSHIGIGTIIQGHGGVYIDRYCTTSAGCKIYSFSNDPGKCKTGTMMNTSYVIHPVMMEENVWLGLNAILLGHCVGRDTFIKPNSVIVKDTPEVNNEKIIQTKDN</sequence>
<proteinExistence type="predicted"/>
<dbReference type="Gene3D" id="2.160.10.10">
    <property type="entry name" value="Hexapeptide repeat proteins"/>
    <property type="match status" value="1"/>
</dbReference>
<evidence type="ECO:0008006" key="3">
    <source>
        <dbReference type="Google" id="ProtNLM"/>
    </source>
</evidence>
<dbReference type="EMBL" id="JADKGY010000020">
    <property type="protein sequence ID" value="MBK9983471.1"/>
    <property type="molecule type" value="Genomic_DNA"/>
</dbReference>
<dbReference type="Proteomes" id="UP000808337">
    <property type="component" value="Unassembled WGS sequence"/>
</dbReference>
<gene>
    <name evidence="1" type="ORF">IPP15_13980</name>
</gene>
<dbReference type="PANTHER" id="PTHR23416">
    <property type="entry name" value="SIALIC ACID SYNTHASE-RELATED"/>
    <property type="match status" value="1"/>
</dbReference>
<reference evidence="1 2" key="1">
    <citation type="submission" date="2020-10" db="EMBL/GenBank/DDBJ databases">
        <title>Connecting structure to function with the recovery of over 1000 high-quality activated sludge metagenome-assembled genomes encoding full-length rRNA genes using long-read sequencing.</title>
        <authorList>
            <person name="Singleton C.M."/>
            <person name="Petriglieri F."/>
            <person name="Kristensen J.M."/>
            <person name="Kirkegaard R.H."/>
            <person name="Michaelsen T.Y."/>
            <person name="Andersen M.H."/>
            <person name="Karst S.M."/>
            <person name="Dueholm M.S."/>
            <person name="Nielsen P.H."/>
            <person name="Albertsen M."/>
        </authorList>
    </citation>
    <scope>NUCLEOTIDE SEQUENCE [LARGE SCALE GENOMIC DNA]</scope>
    <source>
        <strain evidence="1">Ribe_18-Q3-R11-54_MAXAC.273</strain>
    </source>
</reference>
<protein>
    <recommendedName>
        <fullName evidence="3">Acyltransferase</fullName>
    </recommendedName>
</protein>
<dbReference type="InterPro" id="IPR051159">
    <property type="entry name" value="Hexapeptide_acetyltransf"/>
</dbReference>
<comment type="caution">
    <text evidence="1">The sequence shown here is derived from an EMBL/GenBank/DDBJ whole genome shotgun (WGS) entry which is preliminary data.</text>
</comment>
<dbReference type="SUPFAM" id="SSF51161">
    <property type="entry name" value="Trimeric LpxA-like enzymes"/>
    <property type="match status" value="2"/>
</dbReference>
<dbReference type="InterPro" id="IPR011004">
    <property type="entry name" value="Trimer_LpxA-like_sf"/>
</dbReference>